<feature type="region of interest" description="Disordered" evidence="1">
    <location>
        <begin position="125"/>
        <end position="185"/>
    </location>
</feature>
<protein>
    <submittedName>
        <fullName evidence="2">Uncharacterized protein</fullName>
    </submittedName>
</protein>
<dbReference type="EMBL" id="CAXIEN010000315">
    <property type="protein sequence ID" value="CAL1292868.1"/>
    <property type="molecule type" value="Genomic_DNA"/>
</dbReference>
<dbReference type="Proteomes" id="UP001497382">
    <property type="component" value="Unassembled WGS sequence"/>
</dbReference>
<feature type="compositionally biased region" description="Basic residues" evidence="1">
    <location>
        <begin position="155"/>
        <end position="168"/>
    </location>
</feature>
<proteinExistence type="predicted"/>
<evidence type="ECO:0000313" key="2">
    <source>
        <dbReference type="EMBL" id="CAL1292868.1"/>
    </source>
</evidence>
<gene>
    <name evidence="2" type="ORF">LARSCL_LOCUS17890</name>
</gene>
<feature type="compositionally biased region" description="Basic and acidic residues" evidence="1">
    <location>
        <begin position="170"/>
        <end position="185"/>
    </location>
</feature>
<evidence type="ECO:0000313" key="3">
    <source>
        <dbReference type="Proteomes" id="UP001497382"/>
    </source>
</evidence>
<dbReference type="AlphaFoldDB" id="A0AAV2B9F4"/>
<evidence type="ECO:0000256" key="1">
    <source>
        <dbReference type="SAM" id="MobiDB-lite"/>
    </source>
</evidence>
<accession>A0AAV2B9F4</accession>
<keyword evidence="3" id="KW-1185">Reference proteome</keyword>
<name>A0AAV2B9F4_9ARAC</name>
<sequence>MNPAAPTNLSNMMSDPVFRSNLAAIINNYTQQQQNRFPTPGEVVANTFPELVTTPNLVLPNLSENVANMATPNLSENVANLATPNLLHFQSSSENVANLATSNSLDCTSENVINLELPVTSLELPNLVEEDDTQKEDSTDASSDLECYGSAPGPSKRKRKVQQNKNQKKNLPDVPHHFLNRLSDKEERKNARAGWVLIQETWKMFITGRSYIPLDIGIFHIEILEEFTKSIRDYVDKKKKESSYIR</sequence>
<organism evidence="2 3">
    <name type="scientific">Larinioides sclopetarius</name>
    <dbReference type="NCBI Taxonomy" id="280406"/>
    <lineage>
        <taxon>Eukaryota</taxon>
        <taxon>Metazoa</taxon>
        <taxon>Ecdysozoa</taxon>
        <taxon>Arthropoda</taxon>
        <taxon>Chelicerata</taxon>
        <taxon>Arachnida</taxon>
        <taxon>Araneae</taxon>
        <taxon>Araneomorphae</taxon>
        <taxon>Entelegynae</taxon>
        <taxon>Araneoidea</taxon>
        <taxon>Araneidae</taxon>
        <taxon>Larinioides</taxon>
    </lineage>
</organism>
<reference evidence="2 3" key="1">
    <citation type="submission" date="2024-04" db="EMBL/GenBank/DDBJ databases">
        <authorList>
            <person name="Rising A."/>
            <person name="Reimegard J."/>
            <person name="Sonavane S."/>
            <person name="Akerstrom W."/>
            <person name="Nylinder S."/>
            <person name="Hedman E."/>
            <person name="Kallberg Y."/>
        </authorList>
    </citation>
    <scope>NUCLEOTIDE SEQUENCE [LARGE SCALE GENOMIC DNA]</scope>
</reference>
<comment type="caution">
    <text evidence="2">The sequence shown here is derived from an EMBL/GenBank/DDBJ whole genome shotgun (WGS) entry which is preliminary data.</text>
</comment>